<keyword evidence="1" id="KW-0808">Transferase</keyword>
<dbReference type="GO" id="GO:0008168">
    <property type="term" value="F:methyltransferase activity"/>
    <property type="evidence" value="ECO:0007669"/>
    <property type="project" value="UniProtKB-KW"/>
</dbReference>
<evidence type="ECO:0000313" key="2">
    <source>
        <dbReference type="Proteomes" id="UP001596024"/>
    </source>
</evidence>
<keyword evidence="1" id="KW-0489">Methyltransferase</keyword>
<accession>A0ABV9NAD9</accession>
<dbReference type="GO" id="GO:0032259">
    <property type="term" value="P:methylation"/>
    <property type="evidence" value="ECO:0007669"/>
    <property type="project" value="UniProtKB-KW"/>
</dbReference>
<organism evidence="1 2">
    <name type="scientific">Glycocaulis abyssi</name>
    <dbReference type="NCBI Taxonomy" id="1433403"/>
    <lineage>
        <taxon>Bacteria</taxon>
        <taxon>Pseudomonadati</taxon>
        <taxon>Pseudomonadota</taxon>
        <taxon>Alphaproteobacteria</taxon>
        <taxon>Maricaulales</taxon>
        <taxon>Maricaulaceae</taxon>
        <taxon>Glycocaulis</taxon>
    </lineage>
</organism>
<dbReference type="SUPFAM" id="SSF51735">
    <property type="entry name" value="NAD(P)-binding Rossmann-fold domains"/>
    <property type="match status" value="1"/>
</dbReference>
<dbReference type="InterPro" id="IPR036291">
    <property type="entry name" value="NAD(P)-bd_dom_sf"/>
</dbReference>
<evidence type="ECO:0000313" key="1">
    <source>
        <dbReference type="EMBL" id="MFC4724464.1"/>
    </source>
</evidence>
<gene>
    <name evidence="1" type="ORF">ACFPB0_04085</name>
</gene>
<protein>
    <submittedName>
        <fullName evidence="1">Class I SAM-dependent methyltransferase</fullName>
        <ecNumber evidence="1">2.1.-.-</ecNumber>
    </submittedName>
</protein>
<dbReference type="Gene3D" id="3.40.50.720">
    <property type="entry name" value="NAD(P)-binding Rossmann-like Domain"/>
    <property type="match status" value="1"/>
</dbReference>
<keyword evidence="2" id="KW-1185">Reference proteome</keyword>
<reference evidence="2" key="1">
    <citation type="journal article" date="2019" name="Int. J. Syst. Evol. Microbiol.">
        <title>The Global Catalogue of Microorganisms (GCM) 10K type strain sequencing project: providing services to taxonomists for standard genome sequencing and annotation.</title>
        <authorList>
            <consortium name="The Broad Institute Genomics Platform"/>
            <consortium name="The Broad Institute Genome Sequencing Center for Infectious Disease"/>
            <person name="Wu L."/>
            <person name="Ma J."/>
        </authorList>
    </citation>
    <scope>NUCLEOTIDE SEQUENCE [LARGE SCALE GENOMIC DNA]</scope>
    <source>
        <strain evidence="2">CCUG 62981</strain>
    </source>
</reference>
<name>A0ABV9NAD9_9PROT</name>
<dbReference type="Proteomes" id="UP001596024">
    <property type="component" value="Unassembled WGS sequence"/>
</dbReference>
<sequence length="330" mass="35623">MTKIIVLIGCGNIGSRTLQSLVSVDAGSLGGLQIWCMDPSAEALDLARTRAGEIIGAGSVDGLDLRFVSDVSELPRTIDLAVVSTTSSVRHAAVTALMDHARIDRLVLEKFLFTDRQHYADLSARLNATGTRAWVNCPRPAWPGYMKLAARLRGTGPLSIRVAGAGWALASNAIHFLAAFEAITEERFDRFDGSGLDKDPIENRRQGYREVTGTLAASGDGGSSASLVCFKEGRAAVTVDILGAAGRFIIFEAQSRMLEQSEETGWDWKEVPFGMLYASQMAPVFQDLLTAGDCALPDYTSMFAPHLGLISIYNRVFFGPGQEDRLCPVT</sequence>
<dbReference type="EC" id="2.1.-.-" evidence="1"/>
<comment type="caution">
    <text evidence="1">The sequence shown here is derived from an EMBL/GenBank/DDBJ whole genome shotgun (WGS) entry which is preliminary data.</text>
</comment>
<proteinExistence type="predicted"/>
<dbReference type="RefSeq" id="WP_371392208.1">
    <property type="nucleotide sequence ID" value="NZ_CP163421.1"/>
</dbReference>
<dbReference type="EMBL" id="JBHSGQ010000001">
    <property type="protein sequence ID" value="MFC4724464.1"/>
    <property type="molecule type" value="Genomic_DNA"/>
</dbReference>